<feature type="compositionally biased region" description="Polar residues" evidence="1">
    <location>
        <begin position="755"/>
        <end position="766"/>
    </location>
</feature>
<feature type="compositionally biased region" description="Low complexity" evidence="1">
    <location>
        <begin position="794"/>
        <end position="807"/>
    </location>
</feature>
<feature type="compositionally biased region" description="Low complexity" evidence="1">
    <location>
        <begin position="771"/>
        <end position="780"/>
    </location>
</feature>
<gene>
    <name evidence="2" type="ORF">TSIB3V08_LOCUS4865</name>
</gene>
<proteinExistence type="predicted"/>
<feature type="region of interest" description="Disordered" evidence="1">
    <location>
        <begin position="654"/>
        <end position="683"/>
    </location>
</feature>
<feature type="region of interest" description="Disordered" evidence="1">
    <location>
        <begin position="420"/>
        <end position="457"/>
    </location>
</feature>
<feature type="compositionally biased region" description="Basic and acidic residues" evidence="1">
    <location>
        <begin position="431"/>
        <end position="457"/>
    </location>
</feature>
<evidence type="ECO:0000313" key="2">
    <source>
        <dbReference type="EMBL" id="CAD7260701.1"/>
    </source>
</evidence>
<protein>
    <submittedName>
        <fullName evidence="2">Uncharacterized protein</fullName>
    </submittedName>
</protein>
<feature type="compositionally biased region" description="Polar residues" evidence="1">
    <location>
        <begin position="234"/>
        <end position="248"/>
    </location>
</feature>
<dbReference type="AlphaFoldDB" id="A0A7R9AUW2"/>
<feature type="region of interest" description="Disordered" evidence="1">
    <location>
        <begin position="219"/>
        <end position="248"/>
    </location>
</feature>
<feature type="compositionally biased region" description="Low complexity" evidence="1">
    <location>
        <begin position="735"/>
        <end position="754"/>
    </location>
</feature>
<dbReference type="Gene3D" id="1.20.120.1750">
    <property type="match status" value="1"/>
</dbReference>
<dbReference type="EMBL" id="OC001801">
    <property type="protein sequence ID" value="CAD7260701.1"/>
    <property type="molecule type" value="Genomic_DNA"/>
</dbReference>
<feature type="compositionally biased region" description="Polar residues" evidence="1">
    <location>
        <begin position="496"/>
        <end position="505"/>
    </location>
</feature>
<feature type="region of interest" description="Disordered" evidence="1">
    <location>
        <begin position="483"/>
        <end position="507"/>
    </location>
</feature>
<evidence type="ECO:0000256" key="1">
    <source>
        <dbReference type="SAM" id="MobiDB-lite"/>
    </source>
</evidence>
<sequence>MGFIFNYVQHLQNELEEVTEKLSEMVARPYLRTPRSVVIQTTALARRKRHEFVRAVSKGLIPPETPPTLRKMRKRRFPGLMGMDPVDDASRREQMSHAIAASLRDLDHNNPWVKDAQGRHTNLSAIYDWPDFDSDEEDSDVNHTLAVNLLGECSRTGCARPRARNPRTSAIHDYCSLKCSRSARLGTQDDVYRVNVTTDHNMDLVIALEMSRLQMIEDEMKKRQKAAEEESKTSENSGQPSSSVASTTKVMDDQQMKLAIQLSLQESTKRVAMLHSATAIGDASLIPQIKTTINAGGDNLIANDDSSDITSPAYHKTNADLTVDYFLKSLAGRQIDLKNFNSGINMFSPEEHSDSSEVVWGCGLSKTLADKELIGCGFKPCVAEDGRFEIGDIHENGRFNDIDEYDEADSRLLKRSHSTGDLCTRGRRSQRHDGGASGDEPRYHLDSDHSSQHEEKPEDIVKRILAHPASSKAMSGRHFLLLHHHSGGSNSNAGGETSTANSEDGTSIYYGGQSSVEDTTTTSDSLNADLEVCGILGTTTEDDDSKSFKDDSAIMTSSLDKLSEHVFHKSVVIASKKTPIGFEDETKEEMKKEAILHKDLGANMFCLTSSSHVSMLDKSSFTSSLLEEHRKAFKAAGGKASGSGGLRIRICKSPNGPGSCGQGNNRQLETDSSNEYESETGIPKSPTLFISGVSISRTPEPRSPAAVATVVTSSSVVGRQSRSSSLTVPTPPSVAPAMLGSSSASLNTTLASTSEPQTTLVRTSSPVKVASPSTSSNMLTTPPPPPLLSPPESPASISKRSPKGSGSSKRRKKSKKERHKDKENTNGCSSSSKVKEINEASSAL</sequence>
<feature type="compositionally biased region" description="Basic residues" evidence="1">
    <location>
        <begin position="808"/>
        <end position="819"/>
    </location>
</feature>
<feature type="region of interest" description="Disordered" evidence="1">
    <location>
        <begin position="714"/>
        <end position="844"/>
    </location>
</feature>
<accession>A0A7R9AUW2</accession>
<feature type="compositionally biased region" description="Polar residues" evidence="1">
    <location>
        <begin position="662"/>
        <end position="671"/>
    </location>
</feature>
<feature type="compositionally biased region" description="Low complexity" evidence="1">
    <location>
        <begin position="714"/>
        <end position="728"/>
    </location>
</feature>
<organism evidence="2">
    <name type="scientific">Timema shepardi</name>
    <name type="common">Walking stick</name>
    <dbReference type="NCBI Taxonomy" id="629360"/>
    <lineage>
        <taxon>Eukaryota</taxon>
        <taxon>Metazoa</taxon>
        <taxon>Ecdysozoa</taxon>
        <taxon>Arthropoda</taxon>
        <taxon>Hexapoda</taxon>
        <taxon>Insecta</taxon>
        <taxon>Pterygota</taxon>
        <taxon>Neoptera</taxon>
        <taxon>Polyneoptera</taxon>
        <taxon>Phasmatodea</taxon>
        <taxon>Timematodea</taxon>
        <taxon>Timematoidea</taxon>
        <taxon>Timematidae</taxon>
        <taxon>Timema</taxon>
    </lineage>
</organism>
<feature type="compositionally biased region" description="Basic and acidic residues" evidence="1">
    <location>
        <begin position="219"/>
        <end position="233"/>
    </location>
</feature>
<name>A0A7R9AUW2_TIMSH</name>
<reference evidence="2" key="1">
    <citation type="submission" date="2020-11" db="EMBL/GenBank/DDBJ databases">
        <authorList>
            <person name="Tran Van P."/>
        </authorList>
    </citation>
    <scope>NUCLEOTIDE SEQUENCE</scope>
</reference>
<feature type="compositionally biased region" description="Pro residues" evidence="1">
    <location>
        <begin position="781"/>
        <end position="793"/>
    </location>
</feature>